<name>D0GK21_9FUSO</name>
<dbReference type="EMBL" id="ADAD01000055">
    <property type="protein sequence ID" value="EEY35562.1"/>
    <property type="molecule type" value="Genomic_DNA"/>
</dbReference>
<protein>
    <submittedName>
        <fullName evidence="2">Uncharacterized protein</fullName>
    </submittedName>
</protein>
<dbReference type="AlphaFoldDB" id="D0GK21"/>
<dbReference type="RefSeq" id="WP_006806825.1">
    <property type="nucleotide sequence ID" value="NZ_ADAD01000055.1"/>
</dbReference>
<keyword evidence="1" id="KW-0472">Membrane</keyword>
<comment type="caution">
    <text evidence="2">The sequence shown here is derived from an EMBL/GenBank/DDBJ whole genome shotgun (WGS) entry which is preliminary data.</text>
</comment>
<feature type="transmembrane region" description="Helical" evidence="1">
    <location>
        <begin position="37"/>
        <end position="61"/>
    </location>
</feature>
<proteinExistence type="predicted"/>
<organism evidence="2 3">
    <name type="scientific">Pseudoleptotrichia goodfellowii F0264</name>
    <dbReference type="NCBI Taxonomy" id="596323"/>
    <lineage>
        <taxon>Bacteria</taxon>
        <taxon>Fusobacteriati</taxon>
        <taxon>Fusobacteriota</taxon>
        <taxon>Fusobacteriia</taxon>
        <taxon>Fusobacteriales</taxon>
        <taxon>Leptotrichiaceae</taxon>
        <taxon>Pseudoleptotrichia</taxon>
    </lineage>
</organism>
<reference evidence="2 3" key="1">
    <citation type="submission" date="2009-10" db="EMBL/GenBank/DDBJ databases">
        <authorList>
            <person name="Harkins D.M."/>
            <person name="Madupu R."/>
            <person name="Durkin A.S."/>
            <person name="Torralba M."/>
            <person name="Methe B."/>
            <person name="Sutton G.G."/>
            <person name="Strausberg R.L."/>
            <person name="Nelson K.E."/>
        </authorList>
    </citation>
    <scope>NUCLEOTIDE SEQUENCE [LARGE SCALE GENOMIC DNA]</scope>
    <source>
        <strain evidence="2 3">F0264</strain>
    </source>
</reference>
<feature type="transmembrane region" description="Helical" evidence="1">
    <location>
        <begin position="67"/>
        <end position="87"/>
    </location>
</feature>
<keyword evidence="3" id="KW-1185">Reference proteome</keyword>
<feature type="transmembrane region" description="Helical" evidence="1">
    <location>
        <begin position="6"/>
        <end position="25"/>
    </location>
</feature>
<keyword evidence="1" id="KW-1133">Transmembrane helix</keyword>
<keyword evidence="1" id="KW-0812">Transmembrane</keyword>
<sequence length="134" mass="15234">MIVMGVINYIIYIFTGLLLLSLKNCGYLKIKNGKLQVIIGTLDILYTITYHIFFGIGMAILTLETEYSVYKIAFILICLLIIPIGVYKITIIIKKIFNIGKNDLKKYIISIEIIDLSVFLIQNVILVLIDNQIS</sequence>
<evidence type="ECO:0000256" key="1">
    <source>
        <dbReference type="SAM" id="Phobius"/>
    </source>
</evidence>
<gene>
    <name evidence="2" type="ORF">HMPREF0554_2217</name>
</gene>
<feature type="transmembrane region" description="Helical" evidence="1">
    <location>
        <begin position="107"/>
        <end position="129"/>
    </location>
</feature>
<evidence type="ECO:0000313" key="2">
    <source>
        <dbReference type="EMBL" id="EEY35562.1"/>
    </source>
</evidence>
<evidence type="ECO:0000313" key="3">
    <source>
        <dbReference type="Proteomes" id="UP000004226"/>
    </source>
</evidence>
<dbReference type="Proteomes" id="UP000004226">
    <property type="component" value="Unassembled WGS sequence"/>
</dbReference>
<accession>D0GK21</accession>